<gene>
    <name evidence="4" type="ORF">PZH42_29905</name>
</gene>
<dbReference type="AlphaFoldDB" id="A0AAW6MBD1"/>
<evidence type="ECO:0000313" key="5">
    <source>
        <dbReference type="Proteomes" id="UP001221924"/>
    </source>
</evidence>
<dbReference type="GO" id="GO:0005886">
    <property type="term" value="C:plasma membrane"/>
    <property type="evidence" value="ECO:0007669"/>
    <property type="project" value="UniProtKB-SubCell"/>
</dbReference>
<dbReference type="Proteomes" id="UP001221924">
    <property type="component" value="Unassembled WGS sequence"/>
</dbReference>
<keyword evidence="3" id="KW-1133">Transmembrane helix</keyword>
<protein>
    <submittedName>
        <fullName evidence="4">MFS transporter</fullName>
    </submittedName>
</protein>
<keyword evidence="3" id="KW-0472">Membrane</keyword>
<evidence type="ECO:0000313" key="4">
    <source>
        <dbReference type="EMBL" id="MDE8698183.1"/>
    </source>
</evidence>
<feature type="transmembrane region" description="Helical" evidence="3">
    <location>
        <begin position="13"/>
        <end position="34"/>
    </location>
</feature>
<dbReference type="PANTHER" id="PTHR43702">
    <property type="entry name" value="L-FUCOSE-PROTON SYMPORTER"/>
    <property type="match status" value="1"/>
</dbReference>
<sequence length="77" mass="8207">GIFNLAVEGLGKYTAQASGIFMMMVVGGGVLPLIQQSISDSVGYMASYWLIIAALAYLLFYGLVGCKNVNKDIPVED</sequence>
<keyword evidence="2" id="KW-1003">Cell membrane</keyword>
<comment type="caution">
    <text evidence="4">The sequence shown here is derived from an EMBL/GenBank/DDBJ whole genome shotgun (WGS) entry which is preliminary data.</text>
</comment>
<proteinExistence type="predicted"/>
<organism evidence="4 5">
    <name type="scientific">Bacteroides cellulosilyticus</name>
    <dbReference type="NCBI Taxonomy" id="246787"/>
    <lineage>
        <taxon>Bacteria</taxon>
        <taxon>Pseudomonadati</taxon>
        <taxon>Bacteroidota</taxon>
        <taxon>Bacteroidia</taxon>
        <taxon>Bacteroidales</taxon>
        <taxon>Bacteroidaceae</taxon>
        <taxon>Bacteroides</taxon>
    </lineage>
</organism>
<dbReference type="EMBL" id="JARFID010000835">
    <property type="protein sequence ID" value="MDE8698183.1"/>
    <property type="molecule type" value="Genomic_DNA"/>
</dbReference>
<comment type="subcellular location">
    <subcellularLocation>
        <location evidence="1">Cell inner membrane</location>
        <topology evidence="1">Multi-pass membrane protein</topology>
    </subcellularLocation>
</comment>
<reference evidence="4" key="1">
    <citation type="submission" date="2023-03" db="EMBL/GenBank/DDBJ databases">
        <title>DFI Biobank Strains.</title>
        <authorList>
            <person name="Mostad J."/>
            <person name="Paddock L."/>
            <person name="Medina S."/>
            <person name="Waligurski E."/>
            <person name="Barat B."/>
            <person name="Smith R."/>
            <person name="Burgo V."/>
            <person name="Metcalfe C."/>
            <person name="Woodson C."/>
            <person name="Sundararajan A."/>
            <person name="Ramaswamy R."/>
            <person name="Lin H."/>
            <person name="Pamer E.G."/>
        </authorList>
    </citation>
    <scope>NUCLEOTIDE SEQUENCE</scope>
    <source>
        <strain evidence="4">DFI.9.5</strain>
    </source>
</reference>
<feature type="transmembrane region" description="Helical" evidence="3">
    <location>
        <begin position="46"/>
        <end position="64"/>
    </location>
</feature>
<dbReference type="InterPro" id="IPR050375">
    <property type="entry name" value="MFS_TsgA-like"/>
</dbReference>
<keyword evidence="3" id="KW-0812">Transmembrane</keyword>
<evidence type="ECO:0000256" key="2">
    <source>
        <dbReference type="ARBA" id="ARBA00022475"/>
    </source>
</evidence>
<accession>A0AAW6MBD1</accession>
<dbReference type="Gene3D" id="1.20.1250.20">
    <property type="entry name" value="MFS general substrate transporter like domains"/>
    <property type="match status" value="1"/>
</dbReference>
<evidence type="ECO:0000256" key="3">
    <source>
        <dbReference type="SAM" id="Phobius"/>
    </source>
</evidence>
<dbReference type="SUPFAM" id="SSF103473">
    <property type="entry name" value="MFS general substrate transporter"/>
    <property type="match status" value="1"/>
</dbReference>
<dbReference type="PANTHER" id="PTHR43702:SF3">
    <property type="entry name" value="PROTEIN TSGA"/>
    <property type="match status" value="1"/>
</dbReference>
<feature type="non-terminal residue" evidence="4">
    <location>
        <position position="1"/>
    </location>
</feature>
<name>A0AAW6MBD1_9BACE</name>
<evidence type="ECO:0000256" key="1">
    <source>
        <dbReference type="ARBA" id="ARBA00004429"/>
    </source>
</evidence>
<dbReference type="InterPro" id="IPR036259">
    <property type="entry name" value="MFS_trans_sf"/>
</dbReference>